<feature type="domain" description="FAD-dependent oxidoreductase 2 FAD-binding" evidence="5">
    <location>
        <begin position="80"/>
        <end position="613"/>
    </location>
</feature>
<dbReference type="PANTHER" id="PTHR43400">
    <property type="entry name" value="FUMARATE REDUCTASE"/>
    <property type="match status" value="1"/>
</dbReference>
<dbReference type="OrthoDB" id="7777654at2759"/>
<evidence type="ECO:0000256" key="2">
    <source>
        <dbReference type="ARBA" id="ARBA00022630"/>
    </source>
</evidence>
<dbReference type="Gene3D" id="3.50.50.60">
    <property type="entry name" value="FAD/NAD(P)-binding domain"/>
    <property type="match status" value="2"/>
</dbReference>
<evidence type="ECO:0000313" key="7">
    <source>
        <dbReference type="Proteomes" id="UP000094526"/>
    </source>
</evidence>
<dbReference type="eggNOG" id="KOG2404">
    <property type="taxonomic scope" value="Eukaryota"/>
</dbReference>
<sequence>MASISGRPWMLMRFTRTLAFGRATRITASRRSVFLKRTLTTTTAWRYAELDTATGASAEAGIQTLGGDGKNQPVVNEACDLLVVGSGGAGMSAALTAQHLGLKVIVAEKEEQYGGATARSGGWLWVPGSSMAEAAGIRDSVDQALTYIRHEAGPYFDEARAKAYVETAPEMLDFVVKNTPVRFELFTGMPDYHPNSPGASPGGRCVFTKAWNSRPMGDELSRLRRPLQSMTAFGMQIGNEDLATFVTAGRKFSSFFRVMQLLAGNTVDRLRGRPPSRITSGRALIGGLAQAATSRGTQTWTNTPVRRLMVENGRVTGALLERNGRNIQLRARRGVILATGGFAHDAQLRNQLLEGSMTDVGTNQAAWGLLPFGVTGDGIRMAKAAGGRFDDKVTEPIAYSPVTRIFNAEGDLSLFPVFVGRAKPGQICVTRSGRRFISEGCNYHAWGEALVKATKGEEETAAWFVCDKPSLQRYGMAAVPPWPIPFGHLIRSGYLKQGNTLRELAEKAGIDPDGLEDTVDHFNAHAREGRDPEFARGENAYDLANGDLDRQPNPCLGPLDQGPFFAIKATAGCGSTHAGLSTDANACVLRSDGSVVAGLYAVGNDAVAITGGKIIAGGITIGPAMTFGYLAAHHAARSTLQ</sequence>
<dbReference type="VEuPathDB" id="FungiDB:CLCR_11199"/>
<keyword evidence="2" id="KW-0285">Flavoprotein</keyword>
<name>A0A1C1CA74_9EURO</name>
<protein>
    <submittedName>
        <fullName evidence="6">3-oxosteroid 1-dehydrogenase</fullName>
    </submittedName>
</protein>
<dbReference type="PRINTS" id="PR00411">
    <property type="entry name" value="PNDRDTASEI"/>
</dbReference>
<dbReference type="SUPFAM" id="SSF51905">
    <property type="entry name" value="FAD/NAD(P)-binding domain"/>
    <property type="match status" value="1"/>
</dbReference>
<evidence type="ECO:0000256" key="1">
    <source>
        <dbReference type="ARBA" id="ARBA00001974"/>
    </source>
</evidence>
<proteinExistence type="predicted"/>
<evidence type="ECO:0000259" key="5">
    <source>
        <dbReference type="Pfam" id="PF00890"/>
    </source>
</evidence>
<dbReference type="EMBL" id="LGRB01000020">
    <property type="protein sequence ID" value="OCT45433.1"/>
    <property type="molecule type" value="Genomic_DNA"/>
</dbReference>
<evidence type="ECO:0000313" key="6">
    <source>
        <dbReference type="EMBL" id="OCT45433.1"/>
    </source>
</evidence>
<accession>A0A1C1CA74</accession>
<dbReference type="GO" id="GO:0008202">
    <property type="term" value="P:steroid metabolic process"/>
    <property type="evidence" value="ECO:0007669"/>
    <property type="project" value="UniProtKB-ARBA"/>
</dbReference>
<gene>
    <name evidence="6" type="primary">kstD</name>
    <name evidence="6" type="ORF">CLCR_11199</name>
</gene>
<dbReference type="VEuPathDB" id="FungiDB:G647_08061"/>
<comment type="caution">
    <text evidence="6">The sequence shown here is derived from an EMBL/GenBank/DDBJ whole genome shotgun (WGS) entry which is preliminary data.</text>
</comment>
<reference evidence="7" key="1">
    <citation type="submission" date="2015-07" db="EMBL/GenBank/DDBJ databases">
        <authorList>
            <person name="Teixeira M.M."/>
            <person name="Souza R.C."/>
            <person name="Almeida L.G."/>
            <person name="Vicente V.A."/>
            <person name="de Hoog S."/>
            <person name="Bocca A.L."/>
            <person name="de Almeida S.R."/>
            <person name="Vasconcelos A.T."/>
            <person name="Felipe M.S."/>
        </authorList>
    </citation>
    <scope>NUCLEOTIDE SEQUENCE [LARGE SCALE GENOMIC DNA]</scope>
    <source>
        <strain evidence="7">KSF</strain>
    </source>
</reference>
<keyword evidence="7" id="KW-1185">Reference proteome</keyword>
<dbReference type="Gene3D" id="3.90.700.10">
    <property type="entry name" value="Succinate dehydrogenase/fumarate reductase flavoprotein, catalytic domain"/>
    <property type="match status" value="1"/>
</dbReference>
<dbReference type="InterPro" id="IPR036188">
    <property type="entry name" value="FAD/NAD-bd_sf"/>
</dbReference>
<comment type="cofactor">
    <cofactor evidence="1">
        <name>FAD</name>
        <dbReference type="ChEBI" id="CHEBI:57692"/>
    </cofactor>
</comment>
<dbReference type="SUPFAM" id="SSF56425">
    <property type="entry name" value="Succinate dehydrogenase/fumarate reductase flavoprotein, catalytic domain"/>
    <property type="match status" value="1"/>
</dbReference>
<evidence type="ECO:0000256" key="3">
    <source>
        <dbReference type="ARBA" id="ARBA00022827"/>
    </source>
</evidence>
<dbReference type="Proteomes" id="UP000094526">
    <property type="component" value="Unassembled WGS sequence"/>
</dbReference>
<dbReference type="PANTHER" id="PTHR43400:SF10">
    <property type="entry name" value="3-OXOSTEROID 1-DEHYDROGENASE"/>
    <property type="match status" value="1"/>
</dbReference>
<keyword evidence="4" id="KW-0560">Oxidoreductase</keyword>
<organism evidence="6 7">
    <name type="scientific">Cladophialophora carrionii</name>
    <dbReference type="NCBI Taxonomy" id="86049"/>
    <lineage>
        <taxon>Eukaryota</taxon>
        <taxon>Fungi</taxon>
        <taxon>Dikarya</taxon>
        <taxon>Ascomycota</taxon>
        <taxon>Pezizomycotina</taxon>
        <taxon>Eurotiomycetes</taxon>
        <taxon>Chaetothyriomycetidae</taxon>
        <taxon>Chaetothyriales</taxon>
        <taxon>Herpotrichiellaceae</taxon>
        <taxon>Cladophialophora</taxon>
    </lineage>
</organism>
<keyword evidence="3" id="KW-0274">FAD</keyword>
<evidence type="ECO:0000256" key="4">
    <source>
        <dbReference type="ARBA" id="ARBA00023002"/>
    </source>
</evidence>
<dbReference type="InterPro" id="IPR050315">
    <property type="entry name" value="FAD-oxidoreductase_2"/>
</dbReference>
<dbReference type="InterPro" id="IPR003953">
    <property type="entry name" value="FAD-dep_OxRdtase_2_FAD-bd"/>
</dbReference>
<dbReference type="Pfam" id="PF00890">
    <property type="entry name" value="FAD_binding_2"/>
    <property type="match status" value="1"/>
</dbReference>
<dbReference type="GO" id="GO:0016491">
    <property type="term" value="F:oxidoreductase activity"/>
    <property type="evidence" value="ECO:0007669"/>
    <property type="project" value="UniProtKB-KW"/>
</dbReference>
<dbReference type="InterPro" id="IPR027477">
    <property type="entry name" value="Succ_DH/fumarate_Rdtase_cat_sf"/>
</dbReference>
<dbReference type="AlphaFoldDB" id="A0A1C1CA74"/>
<dbReference type="STRING" id="86049.A0A1C1CA74"/>